<sequence length="247" mass="28643">MPALYSFAMDQCCTVRLQYANGNWVLRLHHPLSMTADEQLQSLLTALSEITLQMDGTGDTRSMSITGKPPRAKDYYNLFSEHGTVWSPAKRIWLKPIPHRHKVFLWLAYRGRLNTRSNMVTKKWCTNSGCDQCPAVETFEHIALHCTQASWIWEKLGINHIVRRENELSVLHRVRIHGDTETWPICVAACLLSLWYVRNDRIFNQKMTNRSTLLANIANLLELWAARTSKRRDKLLIWANSFRGQHA</sequence>
<dbReference type="EnsemblPlants" id="AVESA.00010b.r2.1DG0139150.1">
    <property type="protein sequence ID" value="AVESA.00010b.r2.1DG0139150.1.CDS.1"/>
    <property type="gene ID" value="AVESA.00010b.r2.1DG0139150"/>
</dbReference>
<evidence type="ECO:0000313" key="2">
    <source>
        <dbReference type="Proteomes" id="UP001732700"/>
    </source>
</evidence>
<name>A0ACD5TWI2_AVESA</name>
<protein>
    <submittedName>
        <fullName evidence="1">Uncharacterized protein</fullName>
    </submittedName>
</protein>
<reference evidence="1" key="2">
    <citation type="submission" date="2025-09" db="UniProtKB">
        <authorList>
            <consortium name="EnsemblPlants"/>
        </authorList>
    </citation>
    <scope>IDENTIFICATION</scope>
</reference>
<evidence type="ECO:0000313" key="1">
    <source>
        <dbReference type="EnsemblPlants" id="AVESA.00010b.r2.1DG0139150.1.CDS.1"/>
    </source>
</evidence>
<reference evidence="1" key="1">
    <citation type="submission" date="2021-05" db="EMBL/GenBank/DDBJ databases">
        <authorList>
            <person name="Scholz U."/>
            <person name="Mascher M."/>
            <person name="Fiebig A."/>
        </authorList>
    </citation>
    <scope>NUCLEOTIDE SEQUENCE [LARGE SCALE GENOMIC DNA]</scope>
</reference>
<proteinExistence type="predicted"/>
<dbReference type="Proteomes" id="UP001732700">
    <property type="component" value="Chromosome 1D"/>
</dbReference>
<accession>A0ACD5TWI2</accession>
<keyword evidence="2" id="KW-1185">Reference proteome</keyword>
<organism evidence="1 2">
    <name type="scientific">Avena sativa</name>
    <name type="common">Oat</name>
    <dbReference type="NCBI Taxonomy" id="4498"/>
    <lineage>
        <taxon>Eukaryota</taxon>
        <taxon>Viridiplantae</taxon>
        <taxon>Streptophyta</taxon>
        <taxon>Embryophyta</taxon>
        <taxon>Tracheophyta</taxon>
        <taxon>Spermatophyta</taxon>
        <taxon>Magnoliopsida</taxon>
        <taxon>Liliopsida</taxon>
        <taxon>Poales</taxon>
        <taxon>Poaceae</taxon>
        <taxon>BOP clade</taxon>
        <taxon>Pooideae</taxon>
        <taxon>Poodae</taxon>
        <taxon>Poeae</taxon>
        <taxon>Poeae Chloroplast Group 1 (Aveneae type)</taxon>
        <taxon>Aveninae</taxon>
        <taxon>Avena</taxon>
    </lineage>
</organism>